<name>A0A5J9UTX1_9POAL</name>
<dbReference type="PANTHER" id="PTHR33120:SF5">
    <property type="entry name" value="PIR2-LIKE HELICAL DOMAIN-CONTAINING PROTEIN"/>
    <property type="match status" value="1"/>
</dbReference>
<comment type="caution">
    <text evidence="4">The sequence shown here is derived from an EMBL/GenBank/DDBJ whole genome shotgun (WGS) entry which is preliminary data.</text>
</comment>
<dbReference type="EMBL" id="RWGY01000013">
    <property type="protein sequence ID" value="TVU26721.1"/>
    <property type="molecule type" value="Genomic_DNA"/>
</dbReference>
<reference evidence="4 5" key="1">
    <citation type="journal article" date="2019" name="Sci. Rep.">
        <title>A high-quality genome of Eragrostis curvula grass provides insights into Poaceae evolution and supports new strategies to enhance forage quality.</title>
        <authorList>
            <person name="Carballo J."/>
            <person name="Santos B.A.C.M."/>
            <person name="Zappacosta D."/>
            <person name="Garbus I."/>
            <person name="Selva J.P."/>
            <person name="Gallo C.A."/>
            <person name="Diaz A."/>
            <person name="Albertini E."/>
            <person name="Caccamo M."/>
            <person name="Echenique V."/>
        </authorList>
    </citation>
    <scope>NUCLEOTIDE SEQUENCE [LARGE SCALE GENOMIC DNA]</scope>
    <source>
        <strain evidence="5">cv. Victoria</strain>
        <tissue evidence="4">Leaf</tissue>
    </source>
</reference>
<dbReference type="OrthoDB" id="639207at2759"/>
<feature type="domain" description="PIR2-like helical" evidence="3">
    <location>
        <begin position="33"/>
        <end position="135"/>
    </location>
</feature>
<gene>
    <name evidence="4" type="ORF">EJB05_29280</name>
</gene>
<dbReference type="InterPro" id="IPR046527">
    <property type="entry name" value="PIR2-like_helical"/>
</dbReference>
<organism evidence="4 5">
    <name type="scientific">Eragrostis curvula</name>
    <name type="common">weeping love grass</name>
    <dbReference type="NCBI Taxonomy" id="38414"/>
    <lineage>
        <taxon>Eukaryota</taxon>
        <taxon>Viridiplantae</taxon>
        <taxon>Streptophyta</taxon>
        <taxon>Embryophyta</taxon>
        <taxon>Tracheophyta</taxon>
        <taxon>Spermatophyta</taxon>
        <taxon>Magnoliopsida</taxon>
        <taxon>Liliopsida</taxon>
        <taxon>Poales</taxon>
        <taxon>Poaceae</taxon>
        <taxon>PACMAD clade</taxon>
        <taxon>Chloridoideae</taxon>
        <taxon>Eragrostideae</taxon>
        <taxon>Eragrostidinae</taxon>
        <taxon>Eragrostis</taxon>
    </lineage>
</organism>
<evidence type="ECO:0000313" key="5">
    <source>
        <dbReference type="Proteomes" id="UP000324897"/>
    </source>
</evidence>
<dbReference type="InterPro" id="IPR022059">
    <property type="entry name" value="DUF3615"/>
</dbReference>
<feature type="domain" description="PIR2-like helical" evidence="3">
    <location>
        <begin position="252"/>
        <end position="364"/>
    </location>
</feature>
<dbReference type="Proteomes" id="UP000324897">
    <property type="component" value="Chromosome 2"/>
</dbReference>
<accession>A0A5J9UTX1</accession>
<evidence type="ECO:0000259" key="2">
    <source>
        <dbReference type="Pfam" id="PF12274"/>
    </source>
</evidence>
<evidence type="ECO:0000259" key="3">
    <source>
        <dbReference type="Pfam" id="PF20235"/>
    </source>
</evidence>
<proteinExistence type="predicted"/>
<sequence length="667" mass="74220">MSDDGVRRVVRPQRPYMTSGKEQSEARSRLLSRMDAFYTEASDWLLVAARSVDAAGICVGLLDPVSNITANAICTSDEKVAGAVVDEKRQEELGRRSLEGLVAFLLYFFPYMAHWEALRYLHLADADLLAAARLIVTDRGMTARFCVTSSAAAPAFEEALTIAADIAKHPQPKQLAHVWMQLSSRLCQVLTLLQPPDQNLDTLKTLLEEPAVPDLATPWDIAASRQRHHSDNIITNNISYQHTRSLRMVLLDAIHGYYLKALAILPRGELRSRLHRSLLRAGNCYGPLDPVSNIIINTLWYDANFPAAESVTPVLDVIGPNSLTRLVSRSFYGLVSFLQTRYHDLPEHRIVQCLVAASGWLSIADPKLLTSGAGASEAGEQQHYQHCLKSMSGLYDDAIRKMEKGSPCSDVEEAYAAAATAAWHPNPEEQAKFLASWEEGAFPRHPIAAGDVQHWSSVLSEKAKPQPPERIRNPCYPARAGRARSMNLQRRISKKVKDALDRHLLHDGKPAFDLHIICCVNENVCGPEFCADVDPLAFAPCKYRYSHVNFLATERGPTSDSNVITANPVLFFAEFDNEDEDGAPLFLCQVHEPTPFAEHVRCLYCEAEGVKVVHPPSLKFHGGGTELEEVIRGKHEHLSGGFLICKNEYAVQMLYAVEEDFMYVDVW</sequence>
<feature type="region of interest" description="Disordered" evidence="1">
    <location>
        <begin position="1"/>
        <end position="24"/>
    </location>
</feature>
<keyword evidence="5" id="KW-1185">Reference proteome</keyword>
<feature type="non-terminal residue" evidence="4">
    <location>
        <position position="1"/>
    </location>
</feature>
<dbReference type="PANTHER" id="PTHR33120">
    <property type="entry name" value="EXPRESSED PROTEIN-RELATED"/>
    <property type="match status" value="1"/>
</dbReference>
<evidence type="ECO:0000256" key="1">
    <source>
        <dbReference type="SAM" id="MobiDB-lite"/>
    </source>
</evidence>
<dbReference type="Pfam" id="PF20235">
    <property type="entry name" value="PIR2-like_helical"/>
    <property type="match status" value="2"/>
</dbReference>
<dbReference type="AlphaFoldDB" id="A0A5J9UTX1"/>
<dbReference type="Gramene" id="TVU26721">
    <property type="protein sequence ID" value="TVU26721"/>
    <property type="gene ID" value="EJB05_29280"/>
</dbReference>
<protein>
    <submittedName>
        <fullName evidence="4">Uncharacterized protein</fullName>
    </submittedName>
</protein>
<feature type="domain" description="DUF3615" evidence="2">
    <location>
        <begin position="496"/>
        <end position="615"/>
    </location>
</feature>
<dbReference type="Pfam" id="PF12274">
    <property type="entry name" value="DUF3615"/>
    <property type="match status" value="1"/>
</dbReference>
<evidence type="ECO:0000313" key="4">
    <source>
        <dbReference type="EMBL" id="TVU26721.1"/>
    </source>
</evidence>